<dbReference type="CDD" id="cd22533">
    <property type="entry name" value="KH-II_YlqC-like"/>
    <property type="match status" value="1"/>
</dbReference>
<dbReference type="SUPFAM" id="SSF54814">
    <property type="entry name" value="Prokaryotic type KH domain (KH-domain type II)"/>
    <property type="match status" value="1"/>
</dbReference>
<evidence type="ECO:0000256" key="2">
    <source>
        <dbReference type="ARBA" id="ARBA00022884"/>
    </source>
</evidence>
<gene>
    <name evidence="3" type="primary">khpA</name>
    <name evidence="4" type="ORF">SAMN06296020_10398</name>
</gene>
<accession>A0AA46AIA9</accession>
<dbReference type="PANTHER" id="PTHR34654">
    <property type="entry name" value="UPF0109 PROTEIN SCO5592"/>
    <property type="match status" value="1"/>
</dbReference>
<dbReference type="InterPro" id="IPR020627">
    <property type="entry name" value="KhpA"/>
</dbReference>
<evidence type="ECO:0000313" key="4">
    <source>
        <dbReference type="EMBL" id="SMP47076.1"/>
    </source>
</evidence>
<evidence type="ECO:0000256" key="3">
    <source>
        <dbReference type="HAMAP-Rule" id="MF_00088"/>
    </source>
</evidence>
<keyword evidence="5" id="KW-1185">Reference proteome</keyword>
<proteinExistence type="inferred from homology"/>
<name>A0AA46AIA9_9CLOT</name>
<dbReference type="GO" id="GO:0003723">
    <property type="term" value="F:RNA binding"/>
    <property type="evidence" value="ECO:0007669"/>
    <property type="project" value="UniProtKB-UniRule"/>
</dbReference>
<comment type="subunit">
    <text evidence="3">Forms a complex with KhpB.</text>
</comment>
<dbReference type="Proteomes" id="UP001158066">
    <property type="component" value="Unassembled WGS sequence"/>
</dbReference>
<keyword evidence="3" id="KW-0961">Cell wall biogenesis/degradation</keyword>
<keyword evidence="3" id="KW-0133">Cell shape</keyword>
<dbReference type="NCBIfam" id="NF001748">
    <property type="entry name" value="PRK00468.1"/>
    <property type="match status" value="1"/>
</dbReference>
<dbReference type="Gene3D" id="3.30.300.20">
    <property type="match status" value="1"/>
</dbReference>
<dbReference type="GO" id="GO:0071555">
    <property type="term" value="P:cell wall organization"/>
    <property type="evidence" value="ECO:0007669"/>
    <property type="project" value="UniProtKB-KW"/>
</dbReference>
<keyword evidence="1 3" id="KW-0963">Cytoplasm</keyword>
<comment type="function">
    <text evidence="3">A probable RNA chaperone. Forms a complex with KhpB which binds to cellular RNA and controls its expression. Plays a role in peptidoglycan (PG) homeostasis and cell length regulation.</text>
</comment>
<keyword evidence="2 3" id="KW-0694">RNA-binding</keyword>
<dbReference type="AlphaFoldDB" id="A0AA46AIA9"/>
<protein>
    <recommendedName>
        <fullName evidence="3">RNA-binding protein KhpA</fullName>
    </recommendedName>
    <alternativeName>
        <fullName evidence="3">KH-domain protein A</fullName>
    </alternativeName>
</protein>
<dbReference type="EMBL" id="FXUF01000003">
    <property type="protein sequence ID" value="SMP47076.1"/>
    <property type="molecule type" value="Genomic_DNA"/>
</dbReference>
<keyword evidence="3" id="KW-0143">Chaperone</keyword>
<reference evidence="4" key="1">
    <citation type="submission" date="2017-05" db="EMBL/GenBank/DDBJ databases">
        <authorList>
            <person name="Varghese N."/>
            <person name="Submissions S."/>
        </authorList>
    </citation>
    <scope>NUCLEOTIDE SEQUENCE</scope>
    <source>
        <strain evidence="4">Su22</strain>
    </source>
</reference>
<organism evidence="4 5">
    <name type="scientific">Anoxynatronum buryatiense</name>
    <dbReference type="NCBI Taxonomy" id="489973"/>
    <lineage>
        <taxon>Bacteria</taxon>
        <taxon>Bacillati</taxon>
        <taxon>Bacillota</taxon>
        <taxon>Clostridia</taxon>
        <taxon>Eubacteriales</taxon>
        <taxon>Clostridiaceae</taxon>
        <taxon>Anoxynatronum</taxon>
    </lineage>
</organism>
<evidence type="ECO:0000313" key="5">
    <source>
        <dbReference type="Proteomes" id="UP001158066"/>
    </source>
</evidence>
<comment type="subcellular location">
    <subcellularLocation>
        <location evidence="3">Cytoplasm</location>
    </subcellularLocation>
</comment>
<dbReference type="InterPro" id="IPR015946">
    <property type="entry name" value="KH_dom-like_a/b"/>
</dbReference>
<dbReference type="HAMAP" id="MF_00088">
    <property type="entry name" value="KhpA"/>
    <property type="match status" value="1"/>
</dbReference>
<dbReference type="GO" id="GO:0005737">
    <property type="term" value="C:cytoplasm"/>
    <property type="evidence" value="ECO:0007669"/>
    <property type="project" value="UniProtKB-SubCell"/>
</dbReference>
<dbReference type="RefSeq" id="WP_283408376.1">
    <property type="nucleotide sequence ID" value="NZ_FXUF01000003.1"/>
</dbReference>
<comment type="caution">
    <text evidence="4">The sequence shown here is derived from an EMBL/GenBank/DDBJ whole genome shotgun (WGS) entry which is preliminary data.</text>
</comment>
<dbReference type="InterPro" id="IPR009019">
    <property type="entry name" value="KH_sf_prok-type"/>
</dbReference>
<dbReference type="PANTHER" id="PTHR34654:SF1">
    <property type="entry name" value="RNA-BINDING PROTEIN KHPA"/>
    <property type="match status" value="1"/>
</dbReference>
<dbReference type="Pfam" id="PF13083">
    <property type="entry name" value="KH_KhpA-B"/>
    <property type="match status" value="1"/>
</dbReference>
<sequence>MGYLVELIAKALVDHPDQVQVNEVENSSSIIIELRVAPEDMGKVIGKQGRIAKAIRTVIKAAATKESKKVIVEIL</sequence>
<dbReference type="GO" id="GO:0008360">
    <property type="term" value="P:regulation of cell shape"/>
    <property type="evidence" value="ECO:0007669"/>
    <property type="project" value="UniProtKB-KW"/>
</dbReference>
<evidence type="ECO:0000256" key="1">
    <source>
        <dbReference type="ARBA" id="ARBA00022490"/>
    </source>
</evidence>
<dbReference type="GO" id="GO:0009252">
    <property type="term" value="P:peptidoglycan biosynthetic process"/>
    <property type="evidence" value="ECO:0007669"/>
    <property type="project" value="UniProtKB-UniRule"/>
</dbReference>
<comment type="similarity">
    <text evidence="3">Belongs to the KhpA RNA-binding protein family.</text>
</comment>